<keyword evidence="3" id="KW-0175">Coiled coil</keyword>
<dbReference type="Proteomes" id="UP000036681">
    <property type="component" value="Unplaced"/>
</dbReference>
<reference evidence="6" key="1">
    <citation type="submission" date="2023-03" db="UniProtKB">
        <authorList>
            <consortium name="WormBaseParasite"/>
        </authorList>
    </citation>
    <scope>IDENTIFICATION</scope>
</reference>
<organism evidence="5 6">
    <name type="scientific">Ascaris lumbricoides</name>
    <name type="common">Giant roundworm</name>
    <dbReference type="NCBI Taxonomy" id="6252"/>
    <lineage>
        <taxon>Eukaryota</taxon>
        <taxon>Metazoa</taxon>
        <taxon>Ecdysozoa</taxon>
        <taxon>Nematoda</taxon>
        <taxon>Chromadorea</taxon>
        <taxon>Rhabditida</taxon>
        <taxon>Spirurina</taxon>
        <taxon>Ascaridomorpha</taxon>
        <taxon>Ascaridoidea</taxon>
        <taxon>Ascarididae</taxon>
        <taxon>Ascaris</taxon>
    </lineage>
</organism>
<dbReference type="PANTHER" id="PTHR48103">
    <property type="entry name" value="MIDASIN-RELATED"/>
    <property type="match status" value="1"/>
</dbReference>
<evidence type="ECO:0000256" key="2">
    <source>
        <dbReference type="ARBA" id="ARBA00022840"/>
    </source>
</evidence>
<sequence>MWGVRDGSVDGNENGVRDGSVDGNENGVRDGSVDGNENGVRDGSVDGNENGVRDGSVDGNENGVRDGSVDGNENGVRDGSVDGNENGVRDGSVDGNENGVRDGSVDGNENGVRDGSVDGNENGVRDGSVDGNENGALEMFPDYSSWSEEGVEEVPIKGEGNAVREELLGEEELANLLREFLQIRNGDLGDTYLPLMWLIDATAGSFTIDINVDSALIVSHLMVLKNLGESAHERVIDVYKANSPKELLRCVEAINKLNGRLEALREEWPEMTVIGDILQVSERILKSAATLSQMQLAALLERLLGEAEHWEKVADRKHSISNELNVLREILVDWRRMEVLCWSELLQRVQRCCGDEALLIAWPLFDALKNTERRNEDVLAMSIEWIQHSTLLDFEARLISMRLLAKYAHLSSRIDKEQLAKQILSTAAYFDQYSKVILSRFETLKSPIETQLREFVKIVKYNDLNLWSVKLSAQKAHQQLFRIVKQFKLCGNEPIAPLIDDLLPIPEVNDNNTVTWNVEEINDCDEALIKRASQVAREVAERLHAEFSTDALNELLELTVDCDQLVRKEIVYEGEEEEKEKQQARALDERQKLCGNEPIAPLIDDLLPIPGVNDNNTVTWNVEEINDCDEALIKRASQVAREVAERLHAEFSTDALSELLELTVDCDQLVRKEIVYEGEEEEKEKQQARALDERQKAISLLFKRCAEFGIRFRKGLLVDTEEMTATSVTGIVGSDCLLRKLVRQSAASRSTVLKSLHKPNKQLSTHTISRLKGITEFTLKEMLAFNADLSLKDDALSKIHSALRMLRIHAGNIQDADGECIDHQQWCSSLRLIKLESLEKLRLLVNIMISKLECAPREQYTEYSEDADGECIDHQQWCSSLRLIKLESLEKLRLLVNIMISKLECAPREQYTEYSEIYEISGLTDTPLSKLHTQDPQYSVVKNRLECARSTIERMMRAVDDALATCEGCEEIVVWKRDEICALSDLLHMEGESLCSDFVELTQWMNDECVEAIALTQRVVNLSHFTLVDIGEEHSKDHCHPSLESLLLALQYAYKRTLNIATAGNENSQVTVQVLDRMRSIMSIARSANLEKVDFRCFN</sequence>
<evidence type="ECO:0000256" key="4">
    <source>
        <dbReference type="SAM" id="MobiDB-lite"/>
    </source>
</evidence>
<dbReference type="WBParaSite" id="ALUE_0001763701-mRNA-1">
    <property type="protein sequence ID" value="ALUE_0001763701-mRNA-1"/>
    <property type="gene ID" value="ALUE_0001763701"/>
</dbReference>
<keyword evidence="1" id="KW-0547">Nucleotide-binding</keyword>
<dbReference type="GO" id="GO:0005524">
    <property type="term" value="F:ATP binding"/>
    <property type="evidence" value="ECO:0007669"/>
    <property type="project" value="UniProtKB-KW"/>
</dbReference>
<name>A0A9J2Q6Q4_ASCLU</name>
<evidence type="ECO:0000313" key="5">
    <source>
        <dbReference type="Proteomes" id="UP000036681"/>
    </source>
</evidence>
<evidence type="ECO:0000313" key="6">
    <source>
        <dbReference type="WBParaSite" id="ALUE_0001763701-mRNA-1"/>
    </source>
</evidence>
<dbReference type="GO" id="GO:0005634">
    <property type="term" value="C:nucleus"/>
    <property type="evidence" value="ECO:0007669"/>
    <property type="project" value="TreeGrafter"/>
</dbReference>
<dbReference type="GO" id="GO:0000055">
    <property type="term" value="P:ribosomal large subunit export from nucleus"/>
    <property type="evidence" value="ECO:0007669"/>
    <property type="project" value="TreeGrafter"/>
</dbReference>
<feature type="coiled-coil region" evidence="3">
    <location>
        <begin position="669"/>
        <end position="696"/>
    </location>
</feature>
<keyword evidence="5" id="KW-1185">Reference proteome</keyword>
<dbReference type="GO" id="GO:0000027">
    <property type="term" value="P:ribosomal large subunit assembly"/>
    <property type="evidence" value="ECO:0007669"/>
    <property type="project" value="TreeGrafter"/>
</dbReference>
<feature type="region of interest" description="Disordered" evidence="4">
    <location>
        <begin position="1"/>
        <end position="133"/>
    </location>
</feature>
<evidence type="ECO:0000256" key="3">
    <source>
        <dbReference type="SAM" id="Coils"/>
    </source>
</evidence>
<protein>
    <submittedName>
        <fullName evidence="6">Uncharacterized protein</fullName>
    </submittedName>
</protein>
<proteinExistence type="predicted"/>
<evidence type="ECO:0000256" key="1">
    <source>
        <dbReference type="ARBA" id="ARBA00022741"/>
    </source>
</evidence>
<dbReference type="AlphaFoldDB" id="A0A9J2Q6Q4"/>
<accession>A0A9J2Q6Q4</accession>
<feature type="coiled-coil region" evidence="3">
    <location>
        <begin position="565"/>
        <end position="592"/>
    </location>
</feature>
<keyword evidence="2" id="KW-0067">ATP-binding</keyword>
<dbReference type="GO" id="GO:0030687">
    <property type="term" value="C:preribosome, large subunit precursor"/>
    <property type="evidence" value="ECO:0007669"/>
    <property type="project" value="TreeGrafter"/>
</dbReference>
<dbReference type="PANTHER" id="PTHR48103:SF2">
    <property type="entry name" value="MIDASIN"/>
    <property type="match status" value="1"/>
</dbReference>